<dbReference type="GO" id="GO:0005681">
    <property type="term" value="C:spliceosomal complex"/>
    <property type="evidence" value="ECO:0007669"/>
    <property type="project" value="UniProtKB-KW"/>
</dbReference>
<evidence type="ECO:0000256" key="9">
    <source>
        <dbReference type="ARBA" id="ARBA00022884"/>
    </source>
</evidence>
<keyword evidence="5" id="KW-0507">mRNA processing</keyword>
<comment type="caution">
    <text evidence="16">The sequence shown here is derived from an EMBL/GenBank/DDBJ whole genome shotgun (WGS) entry which is preliminary data.</text>
</comment>
<dbReference type="InterPro" id="IPR029064">
    <property type="entry name" value="Ribosomal_eL30-like_sf"/>
</dbReference>
<feature type="domain" description="Rhodanese" evidence="15">
    <location>
        <begin position="38"/>
        <end position="155"/>
    </location>
</feature>
<dbReference type="GO" id="GO:0008380">
    <property type="term" value="P:RNA splicing"/>
    <property type="evidence" value="ECO:0007669"/>
    <property type="project" value="UniProtKB-KW"/>
</dbReference>
<keyword evidence="12" id="KW-0687">Ribonucleoprotein</keyword>
<evidence type="ECO:0000256" key="13">
    <source>
        <dbReference type="ARBA" id="ARBA00037456"/>
    </source>
</evidence>
<evidence type="ECO:0000256" key="11">
    <source>
        <dbReference type="ARBA" id="ARBA00023242"/>
    </source>
</evidence>
<dbReference type="EMBL" id="JAEPRB010000078">
    <property type="protein sequence ID" value="KAG2222632.1"/>
    <property type="molecule type" value="Genomic_DNA"/>
</dbReference>
<dbReference type="SUPFAM" id="SSF52821">
    <property type="entry name" value="Rhodanese/Cell cycle control phosphatase"/>
    <property type="match status" value="2"/>
</dbReference>
<evidence type="ECO:0000256" key="10">
    <source>
        <dbReference type="ARBA" id="ARBA00023187"/>
    </source>
</evidence>
<dbReference type="InterPro" id="IPR018492">
    <property type="entry name" value="Ribosomal_eL8/Nhp2"/>
</dbReference>
<dbReference type="PROSITE" id="PS50206">
    <property type="entry name" value="RHODANESE_3"/>
    <property type="match status" value="2"/>
</dbReference>
<dbReference type="SMART" id="SM00450">
    <property type="entry name" value="RHOD"/>
    <property type="match status" value="2"/>
</dbReference>
<gene>
    <name evidence="16" type="ORF">INT45_008296</name>
</gene>
<dbReference type="FunFam" id="3.40.250.10:FF:000001">
    <property type="entry name" value="Sulfurtransferase"/>
    <property type="match status" value="1"/>
</dbReference>
<dbReference type="SUPFAM" id="SSF55315">
    <property type="entry name" value="L30e-like"/>
    <property type="match status" value="1"/>
</dbReference>
<dbReference type="CDD" id="cd01448">
    <property type="entry name" value="TST_Repeat_1"/>
    <property type="match status" value="1"/>
</dbReference>
<keyword evidence="9" id="KW-0694">RNA-binding</keyword>
<dbReference type="PROSITE" id="PS00380">
    <property type="entry name" value="RHODANESE_1"/>
    <property type="match status" value="1"/>
</dbReference>
<evidence type="ECO:0000256" key="12">
    <source>
        <dbReference type="ARBA" id="ARBA00023274"/>
    </source>
</evidence>
<dbReference type="AlphaFoldDB" id="A0A8H7S4C3"/>
<dbReference type="InterPro" id="IPR036873">
    <property type="entry name" value="Rhodanese-like_dom_sf"/>
</dbReference>
<organism evidence="16 17">
    <name type="scientific">Circinella minor</name>
    <dbReference type="NCBI Taxonomy" id="1195481"/>
    <lineage>
        <taxon>Eukaryota</taxon>
        <taxon>Fungi</taxon>
        <taxon>Fungi incertae sedis</taxon>
        <taxon>Mucoromycota</taxon>
        <taxon>Mucoromycotina</taxon>
        <taxon>Mucoromycetes</taxon>
        <taxon>Mucorales</taxon>
        <taxon>Lichtheimiaceae</taxon>
        <taxon>Circinella</taxon>
    </lineage>
</organism>
<evidence type="ECO:0000256" key="8">
    <source>
        <dbReference type="ARBA" id="ARBA00022737"/>
    </source>
</evidence>
<comment type="function">
    <text evidence="13">Common component of the spliceosome and rRNA processing machinery. In association with the spliceosomal U4/U6.U5 tri-snRNP particle, required for splicing of pre-mRNA. In association with box C/D snoRNPs, required for processing of pre-ribosomal RNA (rRNA) and site-specific 2'-O-methylation of substrate RNAs. Essential for the accumulation and stability of U4 snRNA, U6 snRNA, and box C/D snoRNAs.</text>
</comment>
<dbReference type="FunFam" id="3.40.250.10:FF:000015">
    <property type="entry name" value="Sulfurtransferase"/>
    <property type="match status" value="1"/>
</dbReference>
<dbReference type="GO" id="GO:0042254">
    <property type="term" value="P:ribosome biogenesis"/>
    <property type="evidence" value="ECO:0007669"/>
    <property type="project" value="InterPro"/>
</dbReference>
<dbReference type="OrthoDB" id="270167at2759"/>
<keyword evidence="8" id="KW-0677">Repeat</keyword>
<keyword evidence="7" id="KW-0747">Spliceosome</keyword>
<dbReference type="PRINTS" id="PR00883">
    <property type="entry name" value="NUCLEARHMG"/>
</dbReference>
<evidence type="ECO:0000313" key="16">
    <source>
        <dbReference type="EMBL" id="KAG2222632.1"/>
    </source>
</evidence>
<protein>
    <recommendedName>
        <fullName evidence="14">13 kDa ribonucleoprotein-associated protein</fullName>
    </recommendedName>
</protein>
<evidence type="ECO:0000256" key="4">
    <source>
        <dbReference type="ARBA" id="ARBA00022490"/>
    </source>
</evidence>
<dbReference type="Proteomes" id="UP000646827">
    <property type="component" value="Unassembled WGS sequence"/>
</dbReference>
<keyword evidence="6" id="KW-0808">Transferase</keyword>
<evidence type="ECO:0000256" key="3">
    <source>
        <dbReference type="ARBA" id="ARBA00007337"/>
    </source>
</evidence>
<reference evidence="16 17" key="1">
    <citation type="submission" date="2020-12" db="EMBL/GenBank/DDBJ databases">
        <title>Metabolic potential, ecology and presence of endohyphal bacteria is reflected in genomic diversity of Mucoromycotina.</title>
        <authorList>
            <person name="Muszewska A."/>
            <person name="Okrasinska A."/>
            <person name="Steczkiewicz K."/>
            <person name="Drgas O."/>
            <person name="Orlowska M."/>
            <person name="Perlinska-Lenart U."/>
            <person name="Aleksandrzak-Piekarczyk T."/>
            <person name="Szatraj K."/>
            <person name="Zielenkiewicz U."/>
            <person name="Pilsyk S."/>
            <person name="Malc E."/>
            <person name="Mieczkowski P."/>
            <person name="Kruszewska J.S."/>
            <person name="Biernat P."/>
            <person name="Pawlowska J."/>
        </authorList>
    </citation>
    <scope>NUCLEOTIDE SEQUENCE [LARGE SCALE GENOMIC DNA]</scope>
    <source>
        <strain evidence="16 17">CBS 142.35</strain>
    </source>
</reference>
<keyword evidence="17" id="KW-1185">Reference proteome</keyword>
<evidence type="ECO:0000256" key="6">
    <source>
        <dbReference type="ARBA" id="ARBA00022679"/>
    </source>
</evidence>
<dbReference type="InterPro" id="IPR001307">
    <property type="entry name" value="Thiosulphate_STrfase_CS"/>
</dbReference>
<dbReference type="CDD" id="cd21104">
    <property type="entry name" value="SNU13"/>
    <property type="match status" value="1"/>
</dbReference>
<dbReference type="Pfam" id="PF00581">
    <property type="entry name" value="Rhodanese"/>
    <property type="match status" value="2"/>
</dbReference>
<dbReference type="Gene3D" id="3.40.250.10">
    <property type="entry name" value="Rhodanese-like domain"/>
    <property type="match status" value="2"/>
</dbReference>
<dbReference type="GO" id="GO:0006397">
    <property type="term" value="P:mRNA processing"/>
    <property type="evidence" value="ECO:0007669"/>
    <property type="project" value="UniProtKB-KW"/>
</dbReference>
<dbReference type="Pfam" id="PF01248">
    <property type="entry name" value="Ribosomal_L7Ae"/>
    <property type="match status" value="1"/>
</dbReference>
<dbReference type="NCBIfam" id="NF008557">
    <property type="entry name" value="PRK11493.1"/>
    <property type="match status" value="1"/>
</dbReference>
<evidence type="ECO:0000259" key="15">
    <source>
        <dbReference type="PROSITE" id="PS50206"/>
    </source>
</evidence>
<comment type="subcellular location">
    <subcellularLocation>
        <location evidence="1">Cytoplasm</location>
    </subcellularLocation>
    <subcellularLocation>
        <location evidence="2">Nucleus</location>
        <location evidence="2">Nucleolus</location>
    </subcellularLocation>
</comment>
<dbReference type="InterPro" id="IPR004038">
    <property type="entry name" value="Ribosomal_eL8/eL30/eS12/Gad45"/>
</dbReference>
<evidence type="ECO:0000256" key="2">
    <source>
        <dbReference type="ARBA" id="ARBA00004604"/>
    </source>
</evidence>
<sequence>MFLQHSVRGLATKRFFTQGMSQSRNFGSLVSTSELASSLDKVKVLDGSWHMPNANRDPYQEYVQHHIPGARFFGIDEIKDTTVDLPHMLPTPEVFAEAVGRLGISEKDQVVVYDSIGIFSATRVYWTFKVFGHQNVSVLNGGLAKWVKEGRATETGAPKITQTNYTVPTLNKQLVRDYNQVLENARQDGKLAQVLDARPNPRFTGEAPEPRPGLSSGHMPGSISVPFNVVIENGQLLDSEKLRGVFESRGVDLDKEIVASCGSGITASTLYFALEQAGAKNIAVYDGSWTEYADKKDSIISVNPKAFPLADATLTNTILDLIQQASHYKQLKKGANEATKTLNRGISEFIVMAADTEPLEILLHLPLLCEDKNVPYVFVPSKTALGRACGVSRSVIATSVTSNEGSDLKPQIQSIKNQIEKLLI</sequence>
<dbReference type="PROSITE" id="PS01082">
    <property type="entry name" value="RIBOSOMAL_L7AE"/>
    <property type="match status" value="1"/>
</dbReference>
<dbReference type="PRINTS" id="PR00881">
    <property type="entry name" value="L7ARS6FAMILY"/>
</dbReference>
<comment type="similarity">
    <text evidence="3">Belongs to the eukaryotic ribosomal protein eL8 family.</text>
</comment>
<dbReference type="InterPro" id="IPR004037">
    <property type="entry name" value="Ribosomal_eL8-like_CS"/>
</dbReference>
<keyword evidence="11" id="KW-0539">Nucleus</keyword>
<accession>A0A8H7S4C3</accession>
<evidence type="ECO:0000256" key="5">
    <source>
        <dbReference type="ARBA" id="ARBA00022664"/>
    </source>
</evidence>
<evidence type="ECO:0000256" key="14">
    <source>
        <dbReference type="ARBA" id="ARBA00040411"/>
    </source>
</evidence>
<dbReference type="Gene3D" id="3.30.1330.30">
    <property type="match status" value="1"/>
</dbReference>
<evidence type="ECO:0000256" key="1">
    <source>
        <dbReference type="ARBA" id="ARBA00004496"/>
    </source>
</evidence>
<dbReference type="GO" id="GO:0003723">
    <property type="term" value="F:RNA binding"/>
    <property type="evidence" value="ECO:0007669"/>
    <property type="project" value="UniProtKB-KW"/>
</dbReference>
<dbReference type="InterPro" id="IPR045078">
    <property type="entry name" value="TST/MPST-like"/>
</dbReference>
<dbReference type="GO" id="GO:0004792">
    <property type="term" value="F:thiosulfate-cyanide sulfurtransferase activity"/>
    <property type="evidence" value="ECO:0007669"/>
    <property type="project" value="InterPro"/>
</dbReference>
<dbReference type="PANTHER" id="PTHR11364:SF27">
    <property type="entry name" value="SULFURTRANSFERASE"/>
    <property type="match status" value="1"/>
</dbReference>
<feature type="domain" description="Rhodanese" evidence="15">
    <location>
        <begin position="188"/>
        <end position="301"/>
    </location>
</feature>
<dbReference type="FunFam" id="3.30.1330.30:FF:000002">
    <property type="entry name" value="NHP2-like protein 1 homolog"/>
    <property type="match status" value="1"/>
</dbReference>
<dbReference type="GO" id="GO:0005730">
    <property type="term" value="C:nucleolus"/>
    <property type="evidence" value="ECO:0007669"/>
    <property type="project" value="UniProtKB-SubCell"/>
</dbReference>
<dbReference type="CDD" id="cd01449">
    <property type="entry name" value="TST_Repeat_2"/>
    <property type="match status" value="1"/>
</dbReference>
<dbReference type="InterPro" id="IPR001763">
    <property type="entry name" value="Rhodanese-like_dom"/>
</dbReference>
<dbReference type="GO" id="GO:0005739">
    <property type="term" value="C:mitochondrion"/>
    <property type="evidence" value="ECO:0007669"/>
    <property type="project" value="TreeGrafter"/>
</dbReference>
<keyword evidence="10" id="KW-0508">mRNA splicing</keyword>
<evidence type="ECO:0000256" key="7">
    <source>
        <dbReference type="ARBA" id="ARBA00022728"/>
    </source>
</evidence>
<evidence type="ECO:0000313" key="17">
    <source>
        <dbReference type="Proteomes" id="UP000646827"/>
    </source>
</evidence>
<dbReference type="InterPro" id="IPR002415">
    <property type="entry name" value="H/ACA_rnp_Nhp2-like"/>
</dbReference>
<proteinExistence type="inferred from homology"/>
<name>A0A8H7S4C3_9FUNG</name>
<dbReference type="PANTHER" id="PTHR11364">
    <property type="entry name" value="THIOSULFATE SULFERTANSFERASE"/>
    <property type="match status" value="1"/>
</dbReference>
<keyword evidence="4" id="KW-0963">Cytoplasm</keyword>